<dbReference type="EMBL" id="JMIY01000008">
    <property type="protein sequence ID" value="KCZ70398.1"/>
    <property type="molecule type" value="Genomic_DNA"/>
</dbReference>
<dbReference type="Proteomes" id="UP000027153">
    <property type="component" value="Unassembled WGS sequence"/>
</dbReference>
<dbReference type="RefSeq" id="WP_081810345.1">
    <property type="nucleotide sequence ID" value="NZ_JMIY01000008.1"/>
</dbReference>
<protein>
    <submittedName>
        <fullName evidence="3">CHRD domain-containing protein</fullName>
    </submittedName>
</protein>
<evidence type="ECO:0000259" key="2">
    <source>
        <dbReference type="PROSITE" id="PS50933"/>
    </source>
</evidence>
<evidence type="ECO:0000256" key="1">
    <source>
        <dbReference type="SAM" id="Phobius"/>
    </source>
</evidence>
<proteinExistence type="predicted"/>
<evidence type="ECO:0000313" key="4">
    <source>
        <dbReference type="Proteomes" id="UP000027153"/>
    </source>
</evidence>
<comment type="caution">
    <text evidence="3">The sequence shown here is derived from an EMBL/GenBank/DDBJ whole genome shotgun (WGS) entry which is preliminary data.</text>
</comment>
<name>A0A062V1A7_9EURY</name>
<keyword evidence="1" id="KW-1133">Transmembrane helix</keyword>
<reference evidence="3 4" key="1">
    <citation type="journal article" date="2013" name="Nature">
        <title>Anaerobic oxidation of methane coupled to nitrate reduction in a novel archaeal lineage.</title>
        <authorList>
            <person name="Haroon M.F."/>
            <person name="Hu S."/>
            <person name="Shi Y."/>
            <person name="Imelfort M."/>
            <person name="Keller J."/>
            <person name="Hugenholtz P."/>
            <person name="Yuan Z."/>
            <person name="Tyson G.W."/>
        </authorList>
    </citation>
    <scope>NUCLEOTIDE SEQUENCE [LARGE SCALE GENOMIC DNA]</scope>
    <source>
        <strain evidence="3 4">ANME-2d</strain>
    </source>
</reference>
<accession>A0A062V1A7</accession>
<gene>
    <name evidence="3" type="ORF">ANME2D_03313</name>
</gene>
<evidence type="ECO:0000313" key="3">
    <source>
        <dbReference type="EMBL" id="KCZ70398.1"/>
    </source>
</evidence>
<dbReference type="OrthoDB" id="187906at2157"/>
<dbReference type="InterPro" id="IPR010895">
    <property type="entry name" value="CHRD"/>
</dbReference>
<keyword evidence="4" id="KW-1185">Reference proteome</keyword>
<dbReference type="PATRIC" id="fig|1392998.3.peg.3303"/>
<dbReference type="PROSITE" id="PS50933">
    <property type="entry name" value="CHRD"/>
    <property type="match status" value="1"/>
</dbReference>
<feature type="transmembrane region" description="Helical" evidence="1">
    <location>
        <begin position="177"/>
        <end position="196"/>
    </location>
</feature>
<dbReference type="SMART" id="SM00754">
    <property type="entry name" value="CHRD"/>
    <property type="match status" value="1"/>
</dbReference>
<sequence length="200" mass="21329">MNINNKSILAALILITALGIPTVTTFSAPPASDDRNFAAHLLGNEEVPPVDTLAQGRATFRLNEDGTELSYRLNVSNIEDVSMAHIHLGAAGMNGPVVAWLYPGEPQPAVIPGRFDGVLAEGTITADNLVGPLEGQSLKALMDVMRAGETYANVHTEQNPEGEVRGQIRTETAIPEFPPGILLPIAGIMGIVALLYRREK</sequence>
<organism evidence="3 4">
    <name type="scientific">Candidatus Methanoperedens nitratireducens</name>
    <dbReference type="NCBI Taxonomy" id="1392998"/>
    <lineage>
        <taxon>Archaea</taxon>
        <taxon>Methanobacteriati</taxon>
        <taxon>Methanobacteriota</taxon>
        <taxon>Stenosarchaea group</taxon>
        <taxon>Methanomicrobia</taxon>
        <taxon>Methanosarcinales</taxon>
        <taxon>ANME-2 cluster</taxon>
        <taxon>Candidatus Methanoperedentaceae</taxon>
        <taxon>Candidatus Methanoperedens</taxon>
    </lineage>
</organism>
<keyword evidence="1" id="KW-0812">Transmembrane</keyword>
<dbReference type="Pfam" id="PF07452">
    <property type="entry name" value="CHRD"/>
    <property type="match status" value="1"/>
</dbReference>
<feature type="domain" description="CHRD" evidence="2">
    <location>
        <begin position="33"/>
        <end position="173"/>
    </location>
</feature>
<keyword evidence="1" id="KW-0472">Membrane</keyword>
<dbReference type="AlphaFoldDB" id="A0A062V1A7"/>